<dbReference type="Proteomes" id="UP000626982">
    <property type="component" value="Unassembled WGS sequence"/>
</dbReference>
<evidence type="ECO:0000256" key="7">
    <source>
        <dbReference type="RuleBase" id="RU363032"/>
    </source>
</evidence>
<comment type="subcellular location">
    <subcellularLocation>
        <location evidence="1 7">Cell membrane</location>
        <topology evidence="1 7">Multi-pass membrane protein</topology>
    </subcellularLocation>
</comment>
<dbReference type="InterPro" id="IPR035906">
    <property type="entry name" value="MetI-like_sf"/>
</dbReference>
<evidence type="ECO:0000256" key="5">
    <source>
        <dbReference type="ARBA" id="ARBA00022989"/>
    </source>
</evidence>
<comment type="similarity">
    <text evidence="7">Belongs to the binding-protein-dependent transport system permease family.</text>
</comment>
<evidence type="ECO:0000259" key="8">
    <source>
        <dbReference type="PROSITE" id="PS50928"/>
    </source>
</evidence>
<feature type="domain" description="ABC transmembrane type-1" evidence="8">
    <location>
        <begin position="293"/>
        <end position="510"/>
    </location>
</feature>
<evidence type="ECO:0000256" key="4">
    <source>
        <dbReference type="ARBA" id="ARBA00022692"/>
    </source>
</evidence>
<feature type="transmembrane region" description="Helical" evidence="7">
    <location>
        <begin position="182"/>
        <end position="201"/>
    </location>
</feature>
<feature type="transmembrane region" description="Helical" evidence="7">
    <location>
        <begin position="213"/>
        <end position="231"/>
    </location>
</feature>
<proteinExistence type="inferred from homology"/>
<feature type="transmembrane region" description="Helical" evidence="7">
    <location>
        <begin position="116"/>
        <end position="135"/>
    </location>
</feature>
<evidence type="ECO:0000256" key="2">
    <source>
        <dbReference type="ARBA" id="ARBA00022448"/>
    </source>
</evidence>
<accession>A0ABQ2KBN9</accession>
<feature type="transmembrane region" description="Helical" evidence="7">
    <location>
        <begin position="155"/>
        <end position="175"/>
    </location>
</feature>
<feature type="transmembrane region" description="Helical" evidence="7">
    <location>
        <begin position="491"/>
        <end position="509"/>
    </location>
</feature>
<protein>
    <recommendedName>
        <fullName evidence="8">ABC transmembrane type-1 domain-containing protein</fullName>
    </recommendedName>
</protein>
<sequence>MTTMDLIGKVLQAVVGLAAFGVVMALLLAFLDREDGAERKGFVASLRDGWRPRAIIAAAFVLIAVLARVLYGVVPWMTQQLTNTLILLGIAGVVGVVLQLLLDRALQPASPAVRSAAYRLVGAALVAVAVVLLPMGESGALPMLDWVTPALAQAATIVGWPLVGALVVTAGVAFAPNGVRRSLRLVVWLVAAAAVVVSATVLEGGQEQPIGVWPWAFAAALGIAGVLGFLADHDDDSKPMLVFLIPAALLLTVGLVYPAVRTAILAFTDKTGTFNGVDNFVWMFTQPEALVTLANTVVWVVLVPLLSTAIGLAYAVFIDKSRGERFYKMLVFMPMAISFVGAGIIWKFMYAYRGPEQDQIGLINQLITLFGGQPQQILQNSPWNTLALIIVMIWIQTGFAMTVLSAAIKGVPVEQIEAASLDGANPWQRFSNVTLPGIRSSLVVVVTTISIATLKVFDIVRTMTAGNFNTSVVANEMYTQAFRSGEPGRGAALALVLFLLVLPIVVYNIRVLNQQKAIR</sequence>
<evidence type="ECO:0000256" key="1">
    <source>
        <dbReference type="ARBA" id="ARBA00004651"/>
    </source>
</evidence>
<dbReference type="Gene3D" id="1.10.3720.10">
    <property type="entry name" value="MetI-like"/>
    <property type="match status" value="1"/>
</dbReference>
<comment type="caution">
    <text evidence="9">The sequence shown here is derived from an EMBL/GenBank/DDBJ whole genome shotgun (WGS) entry which is preliminary data.</text>
</comment>
<evidence type="ECO:0000256" key="3">
    <source>
        <dbReference type="ARBA" id="ARBA00022475"/>
    </source>
</evidence>
<keyword evidence="5 7" id="KW-1133">Transmembrane helix</keyword>
<dbReference type="InterPro" id="IPR000515">
    <property type="entry name" value="MetI-like"/>
</dbReference>
<reference evidence="10" key="1">
    <citation type="journal article" date="2019" name="Int. J. Syst. Evol. Microbiol.">
        <title>The Global Catalogue of Microorganisms (GCM) 10K type strain sequencing project: providing services to taxonomists for standard genome sequencing and annotation.</title>
        <authorList>
            <consortium name="The Broad Institute Genomics Platform"/>
            <consortium name="The Broad Institute Genome Sequencing Center for Infectious Disease"/>
            <person name="Wu L."/>
            <person name="Ma J."/>
        </authorList>
    </citation>
    <scope>NUCLEOTIDE SEQUENCE [LARGE SCALE GENOMIC DNA]</scope>
    <source>
        <strain evidence="10">CGMCC 1.6960</strain>
    </source>
</reference>
<feature type="transmembrane region" description="Helical" evidence="7">
    <location>
        <begin position="85"/>
        <end position="104"/>
    </location>
</feature>
<feature type="transmembrane region" description="Helical" evidence="7">
    <location>
        <begin position="52"/>
        <end position="73"/>
    </location>
</feature>
<feature type="transmembrane region" description="Helical" evidence="7">
    <location>
        <begin position="329"/>
        <end position="349"/>
    </location>
</feature>
<dbReference type="InterPro" id="IPR051393">
    <property type="entry name" value="ABC_transporter_permease"/>
</dbReference>
<keyword evidence="3" id="KW-1003">Cell membrane</keyword>
<dbReference type="CDD" id="cd06261">
    <property type="entry name" value="TM_PBP2"/>
    <property type="match status" value="1"/>
</dbReference>
<feature type="transmembrane region" description="Helical" evidence="7">
    <location>
        <begin position="240"/>
        <end position="260"/>
    </location>
</feature>
<evidence type="ECO:0000313" key="9">
    <source>
        <dbReference type="EMBL" id="GGN76844.1"/>
    </source>
</evidence>
<feature type="transmembrane region" description="Helical" evidence="7">
    <location>
        <begin position="6"/>
        <end position="31"/>
    </location>
</feature>
<dbReference type="PANTHER" id="PTHR30193:SF18">
    <property type="entry name" value="OSMOPROTECTIVE COMPOUNDS UPTAKE PERMEASE PROTEIN GGTC"/>
    <property type="match status" value="1"/>
</dbReference>
<keyword evidence="2 7" id="KW-0813">Transport</keyword>
<organism evidence="9 10">
    <name type="scientific">Agrococcus terreus</name>
    <dbReference type="NCBI Taxonomy" id="574649"/>
    <lineage>
        <taxon>Bacteria</taxon>
        <taxon>Bacillati</taxon>
        <taxon>Actinomycetota</taxon>
        <taxon>Actinomycetes</taxon>
        <taxon>Micrococcales</taxon>
        <taxon>Microbacteriaceae</taxon>
        <taxon>Agrococcus</taxon>
    </lineage>
</organism>
<dbReference type="Pfam" id="PF00528">
    <property type="entry name" value="BPD_transp_1"/>
    <property type="match status" value="1"/>
</dbReference>
<dbReference type="PROSITE" id="PS50928">
    <property type="entry name" value="ABC_TM1"/>
    <property type="match status" value="1"/>
</dbReference>
<dbReference type="PANTHER" id="PTHR30193">
    <property type="entry name" value="ABC TRANSPORTER PERMEASE PROTEIN"/>
    <property type="match status" value="1"/>
</dbReference>
<evidence type="ECO:0000256" key="6">
    <source>
        <dbReference type="ARBA" id="ARBA00023136"/>
    </source>
</evidence>
<keyword evidence="4 7" id="KW-0812">Transmembrane</keyword>
<feature type="transmembrane region" description="Helical" evidence="7">
    <location>
        <begin position="438"/>
        <end position="457"/>
    </location>
</feature>
<keyword evidence="10" id="KW-1185">Reference proteome</keyword>
<feature type="transmembrane region" description="Helical" evidence="7">
    <location>
        <begin position="386"/>
        <end position="408"/>
    </location>
</feature>
<keyword evidence="6 7" id="KW-0472">Membrane</keyword>
<name>A0ABQ2KBN9_9MICO</name>
<evidence type="ECO:0000313" key="10">
    <source>
        <dbReference type="Proteomes" id="UP000626982"/>
    </source>
</evidence>
<dbReference type="SUPFAM" id="SSF161098">
    <property type="entry name" value="MetI-like"/>
    <property type="match status" value="1"/>
</dbReference>
<dbReference type="EMBL" id="BMLM01000001">
    <property type="protein sequence ID" value="GGN76844.1"/>
    <property type="molecule type" value="Genomic_DNA"/>
</dbReference>
<gene>
    <name evidence="9" type="ORF">GCM10010968_00670</name>
</gene>
<feature type="transmembrane region" description="Helical" evidence="7">
    <location>
        <begin position="297"/>
        <end position="317"/>
    </location>
</feature>